<protein>
    <submittedName>
        <fullName evidence="1">Uncharacterized protein</fullName>
    </submittedName>
</protein>
<gene>
    <name evidence="1" type="ORF">CLTEP_05530</name>
</gene>
<evidence type="ECO:0000313" key="2">
    <source>
        <dbReference type="Proteomes" id="UP000075531"/>
    </source>
</evidence>
<keyword evidence="2" id="KW-1185">Reference proteome</keyword>
<dbReference type="PATRIC" id="fig|1121338.3.peg.559"/>
<name>A0A151B6V6_9CLOT</name>
<reference evidence="1 2" key="1">
    <citation type="submission" date="2016-02" db="EMBL/GenBank/DDBJ databases">
        <title>Genome sequence of Clostridium tepidiprofundi DSM 19306.</title>
        <authorList>
            <person name="Poehlein A."/>
            <person name="Daniel R."/>
        </authorList>
    </citation>
    <scope>NUCLEOTIDE SEQUENCE [LARGE SCALE GENOMIC DNA]</scope>
    <source>
        <strain evidence="1 2">DSM 19306</strain>
    </source>
</reference>
<dbReference type="RefSeq" id="WP_066822258.1">
    <property type="nucleotide sequence ID" value="NZ_LTBA01000003.1"/>
</dbReference>
<accession>A0A151B6V6</accession>
<organism evidence="1 2">
    <name type="scientific">Clostridium tepidiprofundi DSM 19306</name>
    <dbReference type="NCBI Taxonomy" id="1121338"/>
    <lineage>
        <taxon>Bacteria</taxon>
        <taxon>Bacillati</taxon>
        <taxon>Bacillota</taxon>
        <taxon>Clostridia</taxon>
        <taxon>Eubacteriales</taxon>
        <taxon>Clostridiaceae</taxon>
        <taxon>Clostridium</taxon>
    </lineage>
</organism>
<dbReference type="EMBL" id="LTBA01000003">
    <property type="protein sequence ID" value="KYH35377.1"/>
    <property type="molecule type" value="Genomic_DNA"/>
</dbReference>
<sequence length="94" mass="11547">MNKRLKKKYAFNIFVEKYRNMGRIARKKVKNYMVEGKTVNYIEYDNVGLEFFMDEKRTYIRDIKGNADFENCFQDYFKALLVLQGFYKRKNRDK</sequence>
<proteinExistence type="predicted"/>
<dbReference type="AlphaFoldDB" id="A0A151B6V6"/>
<comment type="caution">
    <text evidence="1">The sequence shown here is derived from an EMBL/GenBank/DDBJ whole genome shotgun (WGS) entry which is preliminary data.</text>
</comment>
<evidence type="ECO:0000313" key="1">
    <source>
        <dbReference type="EMBL" id="KYH35377.1"/>
    </source>
</evidence>
<dbReference type="STRING" id="1121338.CLTEP_05530"/>
<dbReference type="Proteomes" id="UP000075531">
    <property type="component" value="Unassembled WGS sequence"/>
</dbReference>